<dbReference type="PANTHER" id="PTHR13696">
    <property type="entry name" value="P-LOOP CONTAINING NUCLEOSIDE TRIPHOSPHATE HYDROLASE"/>
    <property type="match status" value="1"/>
</dbReference>
<dbReference type="InterPro" id="IPR050678">
    <property type="entry name" value="DNA_Partitioning_ATPase"/>
</dbReference>
<gene>
    <name evidence="2" type="primary">yhjQ</name>
    <name evidence="2" type="ORF">ENW50_13475</name>
</gene>
<dbReference type="EMBL" id="DTKL01000081">
    <property type="protein sequence ID" value="HGY95678.1"/>
    <property type="molecule type" value="Genomic_DNA"/>
</dbReference>
<dbReference type="Pfam" id="PF06564">
    <property type="entry name" value="CBP_BcsQ"/>
    <property type="match status" value="1"/>
</dbReference>
<dbReference type="AlphaFoldDB" id="A0A7V4XUZ9"/>
<reference evidence="2" key="1">
    <citation type="journal article" date="2020" name="mSystems">
        <title>Genome- and Community-Level Interaction Insights into Carbon Utilization and Element Cycling Functions of Hydrothermarchaeota in Hydrothermal Sediment.</title>
        <authorList>
            <person name="Zhou Z."/>
            <person name="Liu Y."/>
            <person name="Xu W."/>
            <person name="Pan J."/>
            <person name="Luo Z.H."/>
            <person name="Li M."/>
        </authorList>
    </citation>
    <scope>NUCLEOTIDE SEQUENCE [LARGE SCALE GENOMIC DNA]</scope>
    <source>
        <strain evidence="2">SpSt-855</strain>
    </source>
</reference>
<protein>
    <submittedName>
        <fullName evidence="2">Cellulose synthase operon protein YhjQ</fullName>
    </submittedName>
</protein>
<dbReference type="SUPFAM" id="SSF52540">
    <property type="entry name" value="P-loop containing nucleoside triphosphate hydrolases"/>
    <property type="match status" value="1"/>
</dbReference>
<feature type="compositionally biased region" description="Basic and acidic residues" evidence="1">
    <location>
        <begin position="1"/>
        <end position="21"/>
    </location>
</feature>
<feature type="region of interest" description="Disordered" evidence="1">
    <location>
        <begin position="1"/>
        <end position="31"/>
    </location>
</feature>
<dbReference type="Gene3D" id="3.40.50.300">
    <property type="entry name" value="P-loop containing nucleotide triphosphate hydrolases"/>
    <property type="match status" value="1"/>
</dbReference>
<accession>A0A7V4XUZ9</accession>
<feature type="compositionally biased region" description="Basic and acidic residues" evidence="1">
    <location>
        <begin position="161"/>
        <end position="172"/>
    </location>
</feature>
<dbReference type="NCBIfam" id="TIGR03371">
    <property type="entry name" value="cellulose_yhjQ"/>
    <property type="match status" value="1"/>
</dbReference>
<dbReference type="InterPro" id="IPR017746">
    <property type="entry name" value="Cellulose_synthase_operon_BcsQ"/>
</dbReference>
<dbReference type="InterPro" id="IPR027417">
    <property type="entry name" value="P-loop_NTPase"/>
</dbReference>
<sequence>MSAERAPKNMDDAGDMSDPKHQGSSSKTSAADDVATLYSWANLHGAKYRDFTASRLELRMQARRRAEEAAEQAPAKAANVMPAPIIDENIRVGGWQEAAQPEEASPVASEGKAAEIKTPVPEDASPRHGGFEETSAEAKHDDNGPIMPAWLEHILPGKRRRETESSEKEEAVAPRPEFPEELQLAAPAESAVAPHSWPAAPRGLGERHEYPAEMRELTYEPRPAQPAPVAAPESVVRGGSESRWSALQDLFDSARRQEPVVSSVQRLPVPVLAIFSVAGGVGKTSLTANLGRALSSYGECPLLTETSIHGVLPFYFGAQSPRTGVLRTFASNSPQEAPVQMLSLDGDRHMAEGDQSNWLYEDLRQSSREARRIVIDVSGGMLGPIRQVLRLNPVVVVPVLPDVSSVAALQAVDELFRNQPDATGRRVEPRFLLNQFDASLPLHRDVRDMLLQKYGERLLPFVIHRSPAVSEALAEGLTVLDYAPASEVASDILHFAGWVRSLANAGASVSRGVRWSER</sequence>
<feature type="region of interest" description="Disordered" evidence="1">
    <location>
        <begin position="185"/>
        <end position="204"/>
    </location>
</feature>
<proteinExistence type="predicted"/>
<dbReference type="PANTHER" id="PTHR13696:SF99">
    <property type="entry name" value="COBYRINIC ACID AC-DIAMIDE SYNTHASE"/>
    <property type="match status" value="1"/>
</dbReference>
<organism evidence="2">
    <name type="scientific">Acidobacterium capsulatum</name>
    <dbReference type="NCBI Taxonomy" id="33075"/>
    <lineage>
        <taxon>Bacteria</taxon>
        <taxon>Pseudomonadati</taxon>
        <taxon>Acidobacteriota</taxon>
        <taxon>Terriglobia</taxon>
        <taxon>Terriglobales</taxon>
        <taxon>Acidobacteriaceae</taxon>
        <taxon>Acidobacterium</taxon>
    </lineage>
</organism>
<feature type="region of interest" description="Disordered" evidence="1">
    <location>
        <begin position="98"/>
        <end position="178"/>
    </location>
</feature>
<comment type="caution">
    <text evidence="2">The sequence shown here is derived from an EMBL/GenBank/DDBJ whole genome shotgun (WGS) entry which is preliminary data.</text>
</comment>
<name>A0A7V4XUZ9_9BACT</name>
<evidence type="ECO:0000256" key="1">
    <source>
        <dbReference type="SAM" id="MobiDB-lite"/>
    </source>
</evidence>
<evidence type="ECO:0000313" key="2">
    <source>
        <dbReference type="EMBL" id="HGY95678.1"/>
    </source>
</evidence>
<feature type="compositionally biased region" description="Basic and acidic residues" evidence="1">
    <location>
        <begin position="124"/>
        <end position="143"/>
    </location>
</feature>